<dbReference type="Pfam" id="PF05657">
    <property type="entry name" value="DUF806"/>
    <property type="match status" value="1"/>
</dbReference>
<gene>
    <name evidence="1" type="ORF">ODV14_07355</name>
</gene>
<dbReference type="RefSeq" id="WP_271326648.1">
    <property type="nucleotide sequence ID" value="NZ_JAOTHC010000001.1"/>
</dbReference>
<organism evidence="1 2">
    <name type="scientific">Lactobacillus amylovorus</name>
    <dbReference type="NCBI Taxonomy" id="1604"/>
    <lineage>
        <taxon>Bacteria</taxon>
        <taxon>Bacillati</taxon>
        <taxon>Bacillota</taxon>
        <taxon>Bacilli</taxon>
        <taxon>Lactobacillales</taxon>
        <taxon>Lactobacillaceae</taxon>
        <taxon>Lactobacillus</taxon>
    </lineage>
</organism>
<proteinExistence type="predicted"/>
<comment type="caution">
    <text evidence="1">The sequence shown here is derived from an EMBL/GenBank/DDBJ whole genome shotgun (WGS) entry which is preliminary data.</text>
</comment>
<evidence type="ECO:0000313" key="2">
    <source>
        <dbReference type="Proteomes" id="UP001141961"/>
    </source>
</evidence>
<sequence length="127" mass="14392">MDLPINQVADLLSASLKWVDPDNIYTSFVTPDEDTTGKTTFIRVQDAVSQLDRYRNDDPAVINAGVEVQVFFSTDGDVNIFQAKLEIIRLLQTNGWLVQRPLTPDTTDPDTYQKTITIYANKNLEIR</sequence>
<reference evidence="1" key="2">
    <citation type="submission" date="2022-10" db="EMBL/GenBank/DDBJ databases">
        <authorList>
            <person name="Kostovova I."/>
            <person name="Moravkova M."/>
            <person name="Pechar R."/>
        </authorList>
    </citation>
    <scope>NUCLEOTIDE SEQUENCE</scope>
    <source>
        <strain evidence="1">M597B</strain>
    </source>
</reference>
<name>A0AAW6BB01_LACAM</name>
<dbReference type="Proteomes" id="UP001141961">
    <property type="component" value="Unassembled WGS sequence"/>
</dbReference>
<dbReference type="EMBL" id="JAOTHD010000021">
    <property type="protein sequence ID" value="MDB6247135.1"/>
    <property type="molecule type" value="Genomic_DNA"/>
</dbReference>
<evidence type="ECO:0000313" key="1">
    <source>
        <dbReference type="EMBL" id="MDB6247135.1"/>
    </source>
</evidence>
<dbReference type="AlphaFoldDB" id="A0AAW6BB01"/>
<reference evidence="1" key="1">
    <citation type="journal article" date="2022" name="Microorganisms">
        <title>Antibiotic Susceptibility, Resistance Gene Determinants and Corresponding Genomic Regions in Lactobacillus amylovorus Isolates Derived from Wild Boars and Domestic Pigs.</title>
        <authorList>
            <person name="Moravkova M."/>
            <person name="Kostovova I."/>
            <person name="Kavanova K."/>
            <person name="Pechar R."/>
            <person name="Stanek S."/>
            <person name="Brychta A."/>
            <person name="Zeman M."/>
            <person name="Kubasova T."/>
        </authorList>
    </citation>
    <scope>NUCLEOTIDE SEQUENCE</scope>
    <source>
        <strain evidence="1">M597B</strain>
    </source>
</reference>
<protein>
    <submittedName>
        <fullName evidence="1">DUF806 family protein</fullName>
    </submittedName>
</protein>
<accession>A0AAW6BB01</accession>
<dbReference type="InterPro" id="IPR008524">
    <property type="entry name" value="DUF806"/>
</dbReference>